<evidence type="ECO:0000259" key="5">
    <source>
        <dbReference type="SMART" id="SM00997"/>
    </source>
</evidence>
<evidence type="ECO:0000256" key="1">
    <source>
        <dbReference type="ARBA" id="ARBA00001911"/>
    </source>
</evidence>
<dbReference type="GO" id="GO:0004013">
    <property type="term" value="F:adenosylhomocysteinase activity"/>
    <property type="evidence" value="ECO:0007669"/>
    <property type="project" value="TreeGrafter"/>
</dbReference>
<dbReference type="InterPro" id="IPR042172">
    <property type="entry name" value="Adenosylhomocyst_ase-like_sf"/>
</dbReference>
<dbReference type="InterPro" id="IPR000043">
    <property type="entry name" value="Adenosylhomocysteinase-like"/>
</dbReference>
<dbReference type="GO" id="GO:0006730">
    <property type="term" value="P:one-carbon metabolic process"/>
    <property type="evidence" value="ECO:0007669"/>
    <property type="project" value="UniProtKB-KW"/>
</dbReference>
<dbReference type="Gene3D" id="3.40.50.1480">
    <property type="entry name" value="Adenosylhomocysteinase-like"/>
    <property type="match status" value="1"/>
</dbReference>
<evidence type="ECO:0000256" key="3">
    <source>
        <dbReference type="ARBA" id="ARBA00022563"/>
    </source>
</evidence>
<comment type="cofactor">
    <cofactor evidence="1">
        <name>NAD(+)</name>
        <dbReference type="ChEBI" id="CHEBI:57540"/>
    </cofactor>
</comment>
<accession>A0A511N145</accession>
<gene>
    <name evidence="6" type="ORF">DC3_21640</name>
</gene>
<dbReference type="Pfam" id="PF00670">
    <property type="entry name" value="AdoHcyase_NAD"/>
    <property type="match status" value="1"/>
</dbReference>
<dbReference type="SUPFAM" id="SSF52283">
    <property type="entry name" value="Formate/glycerate dehydrogenase catalytic domain-like"/>
    <property type="match status" value="1"/>
</dbReference>
<dbReference type="OrthoDB" id="667966at2"/>
<feature type="domain" description="S-adenosyl-L-homocysteine hydrolase NAD binding" evidence="5">
    <location>
        <begin position="167"/>
        <end position="327"/>
    </location>
</feature>
<comment type="similarity">
    <text evidence="2">Belongs to the adenosylhomocysteinase family.</text>
</comment>
<name>A0A511N145_DEIC1</name>
<keyword evidence="4" id="KW-0520">NAD</keyword>
<protein>
    <submittedName>
        <fullName evidence="6">Adenosylhomocysteinase</fullName>
    </submittedName>
</protein>
<evidence type="ECO:0000256" key="2">
    <source>
        <dbReference type="ARBA" id="ARBA00007122"/>
    </source>
</evidence>
<reference evidence="6 7" key="1">
    <citation type="submission" date="2019-07" db="EMBL/GenBank/DDBJ databases">
        <title>Whole genome shotgun sequence of Deinococcus cellulosilyticus NBRC 106333.</title>
        <authorList>
            <person name="Hosoyama A."/>
            <person name="Uohara A."/>
            <person name="Ohji S."/>
            <person name="Ichikawa N."/>
        </authorList>
    </citation>
    <scope>NUCLEOTIDE SEQUENCE [LARGE SCALE GENOMIC DNA]</scope>
    <source>
        <strain evidence="6 7">NBRC 106333</strain>
    </source>
</reference>
<organism evidence="6 7">
    <name type="scientific">Deinococcus cellulosilyticus (strain DSM 18568 / NBRC 106333 / KACC 11606 / 5516J-15)</name>
    <dbReference type="NCBI Taxonomy" id="1223518"/>
    <lineage>
        <taxon>Bacteria</taxon>
        <taxon>Thermotogati</taxon>
        <taxon>Deinococcota</taxon>
        <taxon>Deinococci</taxon>
        <taxon>Deinococcales</taxon>
        <taxon>Deinococcaceae</taxon>
        <taxon>Deinococcus</taxon>
    </lineage>
</organism>
<dbReference type="PANTHER" id="PTHR23420:SF0">
    <property type="entry name" value="ADENOSYLHOMOCYSTEINASE"/>
    <property type="match status" value="1"/>
</dbReference>
<proteinExistence type="inferred from homology"/>
<dbReference type="InterPro" id="IPR036291">
    <property type="entry name" value="NAD(P)-bd_dom_sf"/>
</dbReference>
<dbReference type="EMBL" id="BJXB01000008">
    <property type="protein sequence ID" value="GEM46529.1"/>
    <property type="molecule type" value="Genomic_DNA"/>
</dbReference>
<dbReference type="AlphaFoldDB" id="A0A511N145"/>
<comment type="caution">
    <text evidence="6">The sequence shown here is derived from an EMBL/GenBank/DDBJ whole genome shotgun (WGS) entry which is preliminary data.</text>
</comment>
<dbReference type="GO" id="GO:0005829">
    <property type="term" value="C:cytosol"/>
    <property type="evidence" value="ECO:0007669"/>
    <property type="project" value="TreeGrafter"/>
</dbReference>
<dbReference type="Proteomes" id="UP000321306">
    <property type="component" value="Unassembled WGS sequence"/>
</dbReference>
<dbReference type="PANTHER" id="PTHR23420">
    <property type="entry name" value="ADENOSYLHOMOCYSTEINASE"/>
    <property type="match status" value="1"/>
</dbReference>
<dbReference type="SMART" id="SM00997">
    <property type="entry name" value="AdoHcyase_NAD"/>
    <property type="match status" value="1"/>
</dbReference>
<dbReference type="Gene3D" id="3.40.50.720">
    <property type="entry name" value="NAD(P)-binding Rossmann-like Domain"/>
    <property type="match status" value="1"/>
</dbReference>
<evidence type="ECO:0000313" key="7">
    <source>
        <dbReference type="Proteomes" id="UP000321306"/>
    </source>
</evidence>
<dbReference type="SUPFAM" id="SSF51735">
    <property type="entry name" value="NAD(P)-binding Rossmann-fold domains"/>
    <property type="match status" value="1"/>
</dbReference>
<sequence length="387" mass="43502">MLTPSDRRQIEPEKARQFFSKVLEPTPDAGVGFIVVGHVLRSMPPFLKALEKLGEILAVIPKPRSISDQHLPQIQSQYPLYFLDRAFTSDSDQVIQFIQRLRPTGRFMIIDIGGYFHQVVHDLKHHFGDRFIGVVEDTENGHQKYESVVPLTVPCVSVARSLAKRTEDWNVGKSIVFSAEALLRQEGLLFADQVITVFGFGKIGQSIAHNLRARGYDVYVWDIDPNQRIYAQCINYRVRPRADLLAASDIFFCATGNQALTVQDTPHFKPHVYAFSVTSADDELDPGLFVRCDSILRDGEFSRARFGDRTLHLGNHGNAVNFIHGAEVGPYIYLVQAAILSGVQTLLQGERATGFVGHLDRETEMRNAELFEAYFGSAQPARTREVL</sequence>
<dbReference type="InterPro" id="IPR015878">
    <property type="entry name" value="Ado_hCys_hydrolase_NAD-bd"/>
</dbReference>
<evidence type="ECO:0000313" key="6">
    <source>
        <dbReference type="EMBL" id="GEM46529.1"/>
    </source>
</evidence>
<dbReference type="GO" id="GO:0033353">
    <property type="term" value="P:S-adenosylmethionine cycle"/>
    <property type="evidence" value="ECO:0007669"/>
    <property type="project" value="TreeGrafter"/>
</dbReference>
<keyword evidence="3" id="KW-0554">One-carbon metabolism</keyword>
<keyword evidence="7" id="KW-1185">Reference proteome</keyword>
<dbReference type="RefSeq" id="WP_146884341.1">
    <property type="nucleotide sequence ID" value="NZ_BJXB01000008.1"/>
</dbReference>
<evidence type="ECO:0000256" key="4">
    <source>
        <dbReference type="ARBA" id="ARBA00023027"/>
    </source>
</evidence>